<sequence>MTFPASPFVVYDKGELFMDENITNQPTEQGTEPAEPTEKRHSFGREIWETIRFIIIALLIVLPIRLFIAQPFIVSGASMDPTFENGQYLIVDEISYRLSEPARGDVVIFKYPKNPKQYFIKRVIGLPGETVTTNAEGHIVIKNTEQGTELALEEPYISNPIKSGPFNRTLGADEYFMMGDNRTGSFDSRMWGPVKRDLVIGRALVRLYPFTTISLLPGEHTYK</sequence>
<keyword evidence="7" id="KW-1133">Transmembrane helix</keyword>
<proteinExistence type="inferred from homology"/>
<name>A0A0G1KD73_9BACT</name>
<dbReference type="CDD" id="cd06530">
    <property type="entry name" value="S26_SPase_I"/>
    <property type="match status" value="1"/>
</dbReference>
<keyword evidence="7" id="KW-0812">Transmembrane</keyword>
<dbReference type="PANTHER" id="PTHR43390:SF1">
    <property type="entry name" value="CHLOROPLAST PROCESSING PEPTIDASE"/>
    <property type="match status" value="1"/>
</dbReference>
<feature type="active site" evidence="6">
    <location>
        <position position="78"/>
    </location>
</feature>
<dbReference type="PATRIC" id="fig|1618610.3.peg.414"/>
<dbReference type="GO" id="GO:0009003">
    <property type="term" value="F:signal peptidase activity"/>
    <property type="evidence" value="ECO:0007669"/>
    <property type="project" value="UniProtKB-EC"/>
</dbReference>
<comment type="similarity">
    <text evidence="2 7">Belongs to the peptidase S26 family.</text>
</comment>
<dbReference type="PANTHER" id="PTHR43390">
    <property type="entry name" value="SIGNAL PEPTIDASE I"/>
    <property type="match status" value="1"/>
</dbReference>
<keyword evidence="7" id="KW-0472">Membrane</keyword>
<evidence type="ECO:0000256" key="7">
    <source>
        <dbReference type="RuleBase" id="RU362042"/>
    </source>
</evidence>
<dbReference type="InterPro" id="IPR019533">
    <property type="entry name" value="Peptidase_S26"/>
</dbReference>
<dbReference type="SUPFAM" id="SSF51306">
    <property type="entry name" value="LexA/Signal peptidase"/>
    <property type="match status" value="1"/>
</dbReference>
<keyword evidence="4 7" id="KW-0645">Protease</keyword>
<dbReference type="PROSITE" id="PS00501">
    <property type="entry name" value="SPASE_I_1"/>
    <property type="match status" value="1"/>
</dbReference>
<feature type="active site" evidence="6">
    <location>
        <position position="121"/>
    </location>
</feature>
<evidence type="ECO:0000313" key="9">
    <source>
        <dbReference type="EMBL" id="KKT81530.1"/>
    </source>
</evidence>
<dbReference type="InterPro" id="IPR036286">
    <property type="entry name" value="LexA/Signal_pep-like_sf"/>
</dbReference>
<protein>
    <recommendedName>
        <fullName evidence="3 7">Signal peptidase I</fullName>
        <ecNumber evidence="3 7">3.4.21.89</ecNumber>
    </recommendedName>
</protein>
<comment type="subcellular location">
    <subcellularLocation>
        <location evidence="7">Membrane</location>
        <topology evidence="7">Single-pass type II membrane protein</topology>
    </subcellularLocation>
</comment>
<dbReference type="NCBIfam" id="TIGR02227">
    <property type="entry name" value="sigpep_I_bact"/>
    <property type="match status" value="1"/>
</dbReference>
<dbReference type="Pfam" id="PF10502">
    <property type="entry name" value="Peptidase_S26"/>
    <property type="match status" value="1"/>
</dbReference>
<dbReference type="GO" id="GO:0016020">
    <property type="term" value="C:membrane"/>
    <property type="evidence" value="ECO:0007669"/>
    <property type="project" value="UniProtKB-SubCell"/>
</dbReference>
<dbReference type="EMBL" id="LCJQ01000008">
    <property type="protein sequence ID" value="KKT81530.1"/>
    <property type="molecule type" value="Genomic_DNA"/>
</dbReference>
<dbReference type="InterPro" id="IPR000223">
    <property type="entry name" value="Pept_S26A_signal_pept_1"/>
</dbReference>
<dbReference type="GO" id="GO:0006465">
    <property type="term" value="P:signal peptide processing"/>
    <property type="evidence" value="ECO:0007669"/>
    <property type="project" value="InterPro"/>
</dbReference>
<evidence type="ECO:0000256" key="5">
    <source>
        <dbReference type="ARBA" id="ARBA00022801"/>
    </source>
</evidence>
<evidence type="ECO:0000256" key="4">
    <source>
        <dbReference type="ARBA" id="ARBA00022670"/>
    </source>
</evidence>
<accession>A0A0G1KD73</accession>
<dbReference type="AlphaFoldDB" id="A0A0G1KD73"/>
<comment type="caution">
    <text evidence="9">The sequence shown here is derived from an EMBL/GenBank/DDBJ whole genome shotgun (WGS) entry which is preliminary data.</text>
</comment>
<feature type="domain" description="Peptidase S26" evidence="8">
    <location>
        <begin position="48"/>
        <end position="207"/>
    </location>
</feature>
<evidence type="ECO:0000256" key="1">
    <source>
        <dbReference type="ARBA" id="ARBA00000677"/>
    </source>
</evidence>
<comment type="catalytic activity">
    <reaction evidence="1 7">
        <text>Cleavage of hydrophobic, N-terminal signal or leader sequences from secreted and periplasmic proteins.</text>
        <dbReference type="EC" id="3.4.21.89"/>
    </reaction>
</comment>
<dbReference type="InterPro" id="IPR019758">
    <property type="entry name" value="Pept_S26A_signal_pept_1_CS"/>
</dbReference>
<dbReference type="Proteomes" id="UP000034595">
    <property type="component" value="Unassembled WGS sequence"/>
</dbReference>
<dbReference type="PROSITE" id="PS00761">
    <property type="entry name" value="SPASE_I_3"/>
    <property type="match status" value="1"/>
</dbReference>
<evidence type="ECO:0000259" key="8">
    <source>
        <dbReference type="Pfam" id="PF10502"/>
    </source>
</evidence>
<evidence type="ECO:0000256" key="3">
    <source>
        <dbReference type="ARBA" id="ARBA00013208"/>
    </source>
</evidence>
<dbReference type="InterPro" id="IPR019756">
    <property type="entry name" value="Pept_S26A_signal_pept_1_Ser-AS"/>
</dbReference>
<evidence type="ECO:0000313" key="10">
    <source>
        <dbReference type="Proteomes" id="UP000034595"/>
    </source>
</evidence>
<gene>
    <name evidence="9" type="ORF">UW78_C0008G0005</name>
</gene>
<evidence type="ECO:0000256" key="6">
    <source>
        <dbReference type="PIRSR" id="PIRSR600223-1"/>
    </source>
</evidence>
<feature type="transmembrane region" description="Helical" evidence="7">
    <location>
        <begin position="50"/>
        <end position="68"/>
    </location>
</feature>
<organism evidence="9 10">
    <name type="scientific">Candidatus Azambacteria bacterium GW2011_GWA1_44_9</name>
    <dbReference type="NCBI Taxonomy" id="1618610"/>
    <lineage>
        <taxon>Bacteria</taxon>
        <taxon>Candidatus Azamiibacteriota</taxon>
    </lineage>
</organism>
<reference evidence="9 10" key="1">
    <citation type="journal article" date="2015" name="Nature">
        <title>rRNA introns, odd ribosomes, and small enigmatic genomes across a large radiation of phyla.</title>
        <authorList>
            <person name="Brown C.T."/>
            <person name="Hug L.A."/>
            <person name="Thomas B.C."/>
            <person name="Sharon I."/>
            <person name="Castelle C.J."/>
            <person name="Singh A."/>
            <person name="Wilkins M.J."/>
            <person name="Williams K.H."/>
            <person name="Banfield J.F."/>
        </authorList>
    </citation>
    <scope>NUCLEOTIDE SEQUENCE [LARGE SCALE GENOMIC DNA]</scope>
</reference>
<dbReference type="Gene3D" id="2.10.109.10">
    <property type="entry name" value="Umud Fragment, subunit A"/>
    <property type="match status" value="1"/>
</dbReference>
<dbReference type="GO" id="GO:0004252">
    <property type="term" value="F:serine-type endopeptidase activity"/>
    <property type="evidence" value="ECO:0007669"/>
    <property type="project" value="InterPro"/>
</dbReference>
<evidence type="ECO:0000256" key="2">
    <source>
        <dbReference type="ARBA" id="ARBA00009370"/>
    </source>
</evidence>
<dbReference type="PRINTS" id="PR00727">
    <property type="entry name" value="LEADERPTASE"/>
</dbReference>
<dbReference type="EC" id="3.4.21.89" evidence="3 7"/>
<keyword evidence="5 7" id="KW-0378">Hydrolase</keyword>